<keyword evidence="1" id="KW-1133">Transmembrane helix</keyword>
<dbReference type="Proteomes" id="UP001174208">
    <property type="component" value="Unassembled WGS sequence"/>
</dbReference>
<feature type="transmembrane region" description="Helical" evidence="1">
    <location>
        <begin position="35"/>
        <end position="53"/>
    </location>
</feature>
<organism evidence="2 3">
    <name type="scientific">Leifsonia williamsii</name>
    <dbReference type="NCBI Taxonomy" id="3035919"/>
    <lineage>
        <taxon>Bacteria</taxon>
        <taxon>Bacillati</taxon>
        <taxon>Actinomycetota</taxon>
        <taxon>Actinomycetes</taxon>
        <taxon>Micrococcales</taxon>
        <taxon>Microbacteriaceae</taxon>
        <taxon>Leifsonia</taxon>
    </lineage>
</organism>
<dbReference type="RefSeq" id="WP_301211798.1">
    <property type="nucleotide sequence ID" value="NZ_JAROCF010000001.1"/>
</dbReference>
<protein>
    <recommendedName>
        <fullName evidence="4">Integral membrane protein</fullName>
    </recommendedName>
</protein>
<evidence type="ECO:0008006" key="4">
    <source>
        <dbReference type="Google" id="ProtNLM"/>
    </source>
</evidence>
<gene>
    <name evidence="2" type="ORF">P5G50_03820</name>
</gene>
<feature type="transmembrane region" description="Helical" evidence="1">
    <location>
        <begin position="12"/>
        <end position="29"/>
    </location>
</feature>
<reference evidence="2" key="1">
    <citation type="submission" date="2023-06" db="EMBL/GenBank/DDBJ databases">
        <title>MT1 and MT2 Draft Genomes of Novel Species.</title>
        <authorList>
            <person name="Venkateswaran K."/>
        </authorList>
    </citation>
    <scope>NUCLEOTIDE SEQUENCE</scope>
    <source>
        <strain evidence="2">F6_8S_P_1B</strain>
    </source>
</reference>
<feature type="transmembrane region" description="Helical" evidence="1">
    <location>
        <begin position="118"/>
        <end position="141"/>
    </location>
</feature>
<evidence type="ECO:0000256" key="1">
    <source>
        <dbReference type="SAM" id="Phobius"/>
    </source>
</evidence>
<sequence length="211" mass="21427">MGTRAARVTRGMLASAVAVFVAALFHVAGGGSAPGPVALALSLAFATLASIALTARRLSLWRLSASVAVSQLLFHLLFGLGEGTATFVPAGAGHLGAGHLHVGDHLTMLTGMAPGAPAAVAGPAAMWLSHVSAALLTIVALRHGERAFWGLFDTARLAVSRFVERIAVILAPFVPGTAALVPADGPRLPLALGLPLVRLRHRGPPAVFGAL</sequence>
<feature type="transmembrane region" description="Helical" evidence="1">
    <location>
        <begin position="162"/>
        <end position="183"/>
    </location>
</feature>
<keyword evidence="1" id="KW-0812">Transmembrane</keyword>
<accession>A0ABT8K9A8</accession>
<name>A0ABT8K9A8_9MICO</name>
<dbReference type="EMBL" id="JAROCF010000001">
    <property type="protein sequence ID" value="MDN4613573.1"/>
    <property type="molecule type" value="Genomic_DNA"/>
</dbReference>
<comment type="caution">
    <text evidence="2">The sequence shown here is derived from an EMBL/GenBank/DDBJ whole genome shotgun (WGS) entry which is preliminary data.</text>
</comment>
<proteinExistence type="predicted"/>
<keyword evidence="3" id="KW-1185">Reference proteome</keyword>
<evidence type="ECO:0000313" key="2">
    <source>
        <dbReference type="EMBL" id="MDN4613573.1"/>
    </source>
</evidence>
<evidence type="ECO:0000313" key="3">
    <source>
        <dbReference type="Proteomes" id="UP001174208"/>
    </source>
</evidence>
<keyword evidence="1" id="KW-0472">Membrane</keyword>